<feature type="compositionally biased region" description="Basic residues" evidence="1">
    <location>
        <begin position="429"/>
        <end position="439"/>
    </location>
</feature>
<feature type="domain" description="Brix" evidence="2">
    <location>
        <begin position="29"/>
        <end position="295"/>
    </location>
</feature>
<organism evidence="3 4">
    <name type="scientific">Polarella glacialis</name>
    <name type="common">Dinoflagellate</name>
    <dbReference type="NCBI Taxonomy" id="89957"/>
    <lineage>
        <taxon>Eukaryota</taxon>
        <taxon>Sar</taxon>
        <taxon>Alveolata</taxon>
        <taxon>Dinophyceae</taxon>
        <taxon>Suessiales</taxon>
        <taxon>Suessiaceae</taxon>
        <taxon>Polarella</taxon>
    </lineage>
</organism>
<evidence type="ECO:0000313" key="4">
    <source>
        <dbReference type="Proteomes" id="UP000654075"/>
    </source>
</evidence>
<dbReference type="Pfam" id="PF04427">
    <property type="entry name" value="Brix"/>
    <property type="match status" value="1"/>
</dbReference>
<dbReference type="GO" id="GO:0030687">
    <property type="term" value="C:preribosome, large subunit precursor"/>
    <property type="evidence" value="ECO:0007669"/>
    <property type="project" value="TreeGrafter"/>
</dbReference>
<feature type="compositionally biased region" description="Basic residues" evidence="1">
    <location>
        <begin position="1"/>
        <end position="13"/>
    </location>
</feature>
<evidence type="ECO:0000259" key="2">
    <source>
        <dbReference type="PROSITE" id="PS50833"/>
    </source>
</evidence>
<feature type="compositionally biased region" description="Basic residues" evidence="1">
    <location>
        <begin position="394"/>
        <end position="406"/>
    </location>
</feature>
<dbReference type="OrthoDB" id="10261452at2759"/>
<dbReference type="GO" id="GO:0006364">
    <property type="term" value="P:rRNA processing"/>
    <property type="evidence" value="ECO:0007669"/>
    <property type="project" value="InterPro"/>
</dbReference>
<dbReference type="InterPro" id="IPR007109">
    <property type="entry name" value="Brix"/>
</dbReference>
<feature type="compositionally biased region" description="Basic and acidic residues" evidence="1">
    <location>
        <begin position="312"/>
        <end position="335"/>
    </location>
</feature>
<proteinExistence type="predicted"/>
<comment type="caution">
    <text evidence="3">The sequence shown here is derived from an EMBL/GenBank/DDBJ whole genome shotgun (WGS) entry which is preliminary data.</text>
</comment>
<sequence length="465" mass="50712">MPRQGKKRKKSRPVNKEEQVGATETKNTPRCFVLKRGHVGDRIKDLVKDFRNVMMPNCAKSLRESKHNRIEDFIAVAAHYNVTHLVMFTATKSATYMKLARLPHGPTLTFKVDSFTLSRDIKASQKRPKGGTRDYTSAPLQVLNGLGGLTDAIEREGGGKPMKGPERALTAEMLRGLFPAIDVPTFNQAECRRAALFSYDREEDVVHFRHFHVGRKQTGIERGVSRLLKTARLPNLGRQNDISDYVLGGGGNTESEMEDGVEVPMLGGNKVAVRLTESGPRLKLLLVKAEEGVCGGGVIYHRFQTKTPTQEEVLKERARQRSKLKERNSRLESKATAKLKAAKAKRKDRGEEYNDSEEEFVPNPGESDSDGEGGGKKSKHQSGGQGGQQEDGKKKRFHPFGWKKKSSSGGSTGEDGGKGGGGKSGGKSGGKKGGGKGKSKGGGGKQSSGQKVLDRFSSAQKRPRT</sequence>
<dbReference type="Proteomes" id="UP000654075">
    <property type="component" value="Unassembled WGS sequence"/>
</dbReference>
<evidence type="ECO:0000256" key="1">
    <source>
        <dbReference type="SAM" id="MobiDB-lite"/>
    </source>
</evidence>
<dbReference type="OMA" id="KDYTVMT"/>
<accession>A0A813F1B9</accession>
<dbReference type="GO" id="GO:0019843">
    <property type="term" value="F:rRNA binding"/>
    <property type="evidence" value="ECO:0007669"/>
    <property type="project" value="InterPro"/>
</dbReference>
<dbReference type="PANTHER" id="PTHR12661:SF5">
    <property type="entry name" value="SUPPRESSOR OF SWI4 1 HOMOLOG"/>
    <property type="match status" value="1"/>
</dbReference>
<name>A0A813F1B9_POLGL</name>
<protein>
    <recommendedName>
        <fullName evidence="2">Brix domain-containing protein</fullName>
    </recommendedName>
</protein>
<feature type="region of interest" description="Disordered" evidence="1">
    <location>
        <begin position="309"/>
        <end position="465"/>
    </location>
</feature>
<feature type="compositionally biased region" description="Gly residues" evidence="1">
    <location>
        <begin position="410"/>
        <end position="428"/>
    </location>
</feature>
<dbReference type="AlphaFoldDB" id="A0A813F1B9"/>
<dbReference type="PANTHER" id="PTHR12661">
    <property type="entry name" value="PETER PAN-RELATED"/>
    <property type="match status" value="1"/>
</dbReference>
<dbReference type="EMBL" id="CAJNNV010020075">
    <property type="protein sequence ID" value="CAE8606936.1"/>
    <property type="molecule type" value="Genomic_DNA"/>
</dbReference>
<dbReference type="InterPro" id="IPR045112">
    <property type="entry name" value="PPAN-like"/>
</dbReference>
<keyword evidence="4" id="KW-1185">Reference proteome</keyword>
<reference evidence="3" key="1">
    <citation type="submission" date="2021-02" db="EMBL/GenBank/DDBJ databases">
        <authorList>
            <person name="Dougan E. K."/>
            <person name="Rhodes N."/>
            <person name="Thang M."/>
            <person name="Chan C."/>
        </authorList>
    </citation>
    <scope>NUCLEOTIDE SEQUENCE</scope>
</reference>
<feature type="region of interest" description="Disordered" evidence="1">
    <location>
        <begin position="1"/>
        <end position="23"/>
    </location>
</feature>
<evidence type="ECO:0000313" key="3">
    <source>
        <dbReference type="EMBL" id="CAE8606936.1"/>
    </source>
</evidence>
<dbReference type="PROSITE" id="PS50833">
    <property type="entry name" value="BRIX"/>
    <property type="match status" value="1"/>
</dbReference>
<dbReference type="SMART" id="SM00879">
    <property type="entry name" value="Brix"/>
    <property type="match status" value="1"/>
</dbReference>
<gene>
    <name evidence="3" type="ORF">PGLA1383_LOCUS24887</name>
</gene>
<dbReference type="GO" id="GO:0000027">
    <property type="term" value="P:ribosomal large subunit assembly"/>
    <property type="evidence" value="ECO:0007669"/>
    <property type="project" value="TreeGrafter"/>
</dbReference>